<protein>
    <submittedName>
        <fullName evidence="2">Uncharacterized protein</fullName>
    </submittedName>
</protein>
<evidence type="ECO:0000313" key="3">
    <source>
        <dbReference type="Proteomes" id="UP001642360"/>
    </source>
</evidence>
<feature type="chain" id="PRO_5044761750" evidence="1">
    <location>
        <begin position="28"/>
        <end position="100"/>
    </location>
</feature>
<proteinExistence type="predicted"/>
<gene>
    <name evidence="2" type="ORF">ILEXP_LOCUS1595</name>
</gene>
<keyword evidence="1" id="KW-0732">Signal</keyword>
<comment type="caution">
    <text evidence="2">The sequence shown here is derived from an EMBL/GenBank/DDBJ whole genome shotgun (WGS) entry which is preliminary data.</text>
</comment>
<sequence>MAFPLTSVCTLICFLLIFSNYGTFTSAQTKTTSIGAVINDDTRIGKQVKAAMKVAAQNFNSSSLYHKLSLHFRNPGGNPLQAAYAGIAQASTEGEAMGPL</sequence>
<dbReference type="Proteomes" id="UP001642360">
    <property type="component" value="Unassembled WGS sequence"/>
</dbReference>
<evidence type="ECO:0000256" key="1">
    <source>
        <dbReference type="SAM" id="SignalP"/>
    </source>
</evidence>
<keyword evidence="3" id="KW-1185">Reference proteome</keyword>
<accession>A0ABC8QQI8</accession>
<evidence type="ECO:0000313" key="2">
    <source>
        <dbReference type="EMBL" id="CAK9134662.1"/>
    </source>
</evidence>
<feature type="signal peptide" evidence="1">
    <location>
        <begin position="1"/>
        <end position="27"/>
    </location>
</feature>
<name>A0ABC8QQI8_9AQUA</name>
<organism evidence="2 3">
    <name type="scientific">Ilex paraguariensis</name>
    <name type="common">yerba mate</name>
    <dbReference type="NCBI Taxonomy" id="185542"/>
    <lineage>
        <taxon>Eukaryota</taxon>
        <taxon>Viridiplantae</taxon>
        <taxon>Streptophyta</taxon>
        <taxon>Embryophyta</taxon>
        <taxon>Tracheophyta</taxon>
        <taxon>Spermatophyta</taxon>
        <taxon>Magnoliopsida</taxon>
        <taxon>eudicotyledons</taxon>
        <taxon>Gunneridae</taxon>
        <taxon>Pentapetalae</taxon>
        <taxon>asterids</taxon>
        <taxon>campanulids</taxon>
        <taxon>Aquifoliales</taxon>
        <taxon>Aquifoliaceae</taxon>
        <taxon>Ilex</taxon>
    </lineage>
</organism>
<dbReference type="AlphaFoldDB" id="A0ABC8QQI8"/>
<reference evidence="2 3" key="1">
    <citation type="submission" date="2024-02" db="EMBL/GenBank/DDBJ databases">
        <authorList>
            <person name="Vignale AGUSTIN F."/>
            <person name="Sosa J E."/>
            <person name="Modenutti C."/>
        </authorList>
    </citation>
    <scope>NUCLEOTIDE SEQUENCE [LARGE SCALE GENOMIC DNA]</scope>
</reference>
<dbReference type="EMBL" id="CAUOFW020000558">
    <property type="protein sequence ID" value="CAK9134662.1"/>
    <property type="molecule type" value="Genomic_DNA"/>
</dbReference>